<feature type="transmembrane region" description="Helical" evidence="1">
    <location>
        <begin position="232"/>
        <end position="259"/>
    </location>
</feature>
<keyword evidence="1" id="KW-0812">Transmembrane</keyword>
<dbReference type="AlphaFoldDB" id="A0A4Q5N2A7"/>
<dbReference type="RefSeq" id="WP_130101306.1">
    <property type="nucleotide sequence ID" value="NZ_SDWW01000006.1"/>
</dbReference>
<dbReference type="OrthoDB" id="9790659at2"/>
<reference evidence="2 3" key="1">
    <citation type="submission" date="2019-01" db="EMBL/GenBank/DDBJ databases">
        <title>Novel species of Cellulomonas.</title>
        <authorList>
            <person name="Liu Q."/>
            <person name="Xin Y.-H."/>
        </authorList>
    </citation>
    <scope>NUCLEOTIDE SEQUENCE [LARGE SCALE GENOMIC DNA]</scope>
    <source>
        <strain evidence="2 3">HLT2-17</strain>
    </source>
</reference>
<evidence type="ECO:0000313" key="2">
    <source>
        <dbReference type="EMBL" id="RYV52308.1"/>
    </source>
</evidence>
<dbReference type="InterPro" id="IPR005240">
    <property type="entry name" value="DUF389"/>
</dbReference>
<dbReference type="PANTHER" id="PTHR20992:SF9">
    <property type="entry name" value="AT15442P-RELATED"/>
    <property type="match status" value="1"/>
</dbReference>
<dbReference type="Pfam" id="PF04087">
    <property type="entry name" value="DUF389"/>
    <property type="match status" value="1"/>
</dbReference>
<feature type="transmembrane region" description="Helical" evidence="1">
    <location>
        <begin position="38"/>
        <end position="56"/>
    </location>
</feature>
<dbReference type="EMBL" id="SDWW01000006">
    <property type="protein sequence ID" value="RYV52308.1"/>
    <property type="molecule type" value="Genomic_DNA"/>
</dbReference>
<evidence type="ECO:0000256" key="1">
    <source>
        <dbReference type="SAM" id="Phobius"/>
    </source>
</evidence>
<dbReference type="PANTHER" id="PTHR20992">
    <property type="entry name" value="AT15442P-RELATED"/>
    <property type="match status" value="1"/>
</dbReference>
<keyword evidence="1" id="KW-1133">Transmembrane helix</keyword>
<evidence type="ECO:0000313" key="3">
    <source>
        <dbReference type="Proteomes" id="UP000293764"/>
    </source>
</evidence>
<proteinExistence type="predicted"/>
<protein>
    <submittedName>
        <fullName evidence="2">TIGR00341 family protein</fullName>
    </submittedName>
</protein>
<feature type="transmembrane region" description="Helical" evidence="1">
    <location>
        <begin position="185"/>
        <end position="211"/>
    </location>
</feature>
<keyword evidence="1" id="KW-0472">Membrane</keyword>
<dbReference type="Proteomes" id="UP000293764">
    <property type="component" value="Unassembled WGS sequence"/>
</dbReference>
<feature type="transmembrane region" description="Helical" evidence="1">
    <location>
        <begin position="135"/>
        <end position="152"/>
    </location>
</feature>
<name>A0A4Q5N2A7_9MICO</name>
<organism evidence="2 3">
    <name type="scientific">Pengzhenrongella frigida</name>
    <dbReference type="NCBI Taxonomy" id="1259133"/>
    <lineage>
        <taxon>Bacteria</taxon>
        <taxon>Bacillati</taxon>
        <taxon>Actinomycetota</taxon>
        <taxon>Actinomycetes</taxon>
        <taxon>Micrococcales</taxon>
        <taxon>Pengzhenrongella</taxon>
    </lineage>
</organism>
<feature type="transmembrane region" description="Helical" evidence="1">
    <location>
        <begin position="62"/>
        <end position="84"/>
    </location>
</feature>
<comment type="caution">
    <text evidence="2">The sequence shown here is derived from an EMBL/GenBank/DDBJ whole genome shotgun (WGS) entry which is preliminary data.</text>
</comment>
<accession>A0A4Q5N2A7</accession>
<dbReference type="NCBIfam" id="TIGR00341">
    <property type="entry name" value="TIGR00341 family protein"/>
    <property type="match status" value="1"/>
</dbReference>
<gene>
    <name evidence="2" type="ORF">EUA98_03610</name>
</gene>
<feature type="transmembrane region" description="Helical" evidence="1">
    <location>
        <begin position="159"/>
        <end position="179"/>
    </location>
</feature>
<keyword evidence="3" id="KW-1185">Reference proteome</keyword>
<sequence>MRSRLSQQLLPEVQRRTLDELTADLDLTAGDADSKRSAFWTMLVVSAVIAAAGVMSDSTATVIGAMIIAPLSTPIMGIALGVVLRDSRLTGRAVRFVVLGAGLVVLLGVLFTFIAPGEVNLFTNPQITGRTSPGLLDLVAAVATGVAGAVALTRRDVAAVLPGVAIAISLVPPLVVVGVCLGQGSIILATGALVLFLSNFVALVLVGMLVFTAAGYAAEGSVTKALSQRRAYLAIGTLLVLVLVPLVANTVLAYFVAIWSDRVQVTAEEWISAAPGSRVDGVDLVSGTFYVQVRSPGDLPDLDDLMSDLRGQVPDGLTVVVTTLRGEDLDAAVVGAAVGD</sequence>
<feature type="transmembrane region" description="Helical" evidence="1">
    <location>
        <begin position="96"/>
        <end position="115"/>
    </location>
</feature>